<dbReference type="InterPro" id="IPR025164">
    <property type="entry name" value="Toastrack_DUF4097"/>
</dbReference>
<accession>A0A1T3NV66</accession>
<reference evidence="2 3" key="1">
    <citation type="submission" date="2017-03" db="EMBL/GenBank/DDBJ databases">
        <title>Draft genome sequence of Streptomyces scabrisporus NF3, endophyte isolated from Amphipterygium adstringens.</title>
        <authorList>
            <person name="Vazquez M."/>
            <person name="Ceapa C.D."/>
            <person name="Rodriguez Luna D."/>
            <person name="Sanchez Esquivel S."/>
        </authorList>
    </citation>
    <scope>NUCLEOTIDE SEQUENCE [LARGE SCALE GENOMIC DNA]</scope>
    <source>
        <strain evidence="2 3">NF3</strain>
    </source>
</reference>
<comment type="caution">
    <text evidence="2">The sequence shown here is derived from an EMBL/GenBank/DDBJ whole genome shotgun (WGS) entry which is preliminary data.</text>
</comment>
<evidence type="ECO:0000313" key="2">
    <source>
        <dbReference type="EMBL" id="OPC80753.1"/>
    </source>
</evidence>
<gene>
    <name evidence="2" type="ORF">B4N89_07100</name>
</gene>
<proteinExistence type="predicted"/>
<sequence>MPCSTRPSRPNSRRWHRRWAPGWRTDRRVRSRYRGPGQPRGGPCLEVECLGVASCQGRSRPTRRRTDAGNKGCFLALRARGQRGSGRAFGRRTPPRPKETLMAARNRRLALLGPLVALPLVLTACEFNVDTDHDAEKKTTSYDVSQSVKSLKVDSAAGNVKVTEGDVNVVKVTEKQHYDKTAPTTTHNVDGNGQLVLDYDCASKKACFVAYEVTIPRGGAALDIRTDAGNVTLRDVTGTLNLHTSAGKIDGEGITSAKVTAQTSAGSIDMTFTKAPTDVSAKTDAGRATVRVPGGQQYATDVSTAIGDSDVKVSRNDQSPHKIKVRTEVGQARLLTS</sequence>
<evidence type="ECO:0000313" key="3">
    <source>
        <dbReference type="Proteomes" id="UP000190037"/>
    </source>
</evidence>
<name>A0A1T3NV66_9ACTN</name>
<dbReference type="Pfam" id="PF13349">
    <property type="entry name" value="DUF4097"/>
    <property type="match status" value="1"/>
</dbReference>
<dbReference type="STRING" id="159449.B4N89_07100"/>
<feature type="domain" description="DUF4097" evidence="1">
    <location>
        <begin position="148"/>
        <end position="320"/>
    </location>
</feature>
<dbReference type="EMBL" id="MWQN01000001">
    <property type="protein sequence ID" value="OPC80753.1"/>
    <property type="molecule type" value="Genomic_DNA"/>
</dbReference>
<protein>
    <recommendedName>
        <fullName evidence="1">DUF4097 domain-containing protein</fullName>
    </recommendedName>
</protein>
<evidence type="ECO:0000259" key="1">
    <source>
        <dbReference type="Pfam" id="PF13349"/>
    </source>
</evidence>
<dbReference type="Proteomes" id="UP000190037">
    <property type="component" value="Unassembled WGS sequence"/>
</dbReference>
<dbReference type="AlphaFoldDB" id="A0A1T3NV66"/>
<organism evidence="2 3">
    <name type="scientific">Embleya scabrispora</name>
    <dbReference type="NCBI Taxonomy" id="159449"/>
    <lineage>
        <taxon>Bacteria</taxon>
        <taxon>Bacillati</taxon>
        <taxon>Actinomycetota</taxon>
        <taxon>Actinomycetes</taxon>
        <taxon>Kitasatosporales</taxon>
        <taxon>Streptomycetaceae</taxon>
        <taxon>Embleya</taxon>
    </lineage>
</organism>
<keyword evidence="3" id="KW-1185">Reference proteome</keyword>